<name>A0AAV4AC75_9GAST</name>
<reference evidence="3 4" key="1">
    <citation type="journal article" date="2021" name="Elife">
        <title>Chloroplast acquisition without the gene transfer in kleptoplastic sea slugs, Plakobranchus ocellatus.</title>
        <authorList>
            <person name="Maeda T."/>
            <person name="Takahashi S."/>
            <person name="Yoshida T."/>
            <person name="Shimamura S."/>
            <person name="Takaki Y."/>
            <person name="Nagai Y."/>
            <person name="Toyoda A."/>
            <person name="Suzuki Y."/>
            <person name="Arimoto A."/>
            <person name="Ishii H."/>
            <person name="Satoh N."/>
            <person name="Nishiyama T."/>
            <person name="Hasebe M."/>
            <person name="Maruyama T."/>
            <person name="Minagawa J."/>
            <person name="Obokata J."/>
            <person name="Shigenobu S."/>
        </authorList>
    </citation>
    <scope>NUCLEOTIDE SEQUENCE [LARGE SCALE GENOMIC DNA]</scope>
</reference>
<feature type="compositionally biased region" description="Polar residues" evidence="1">
    <location>
        <begin position="257"/>
        <end position="285"/>
    </location>
</feature>
<dbReference type="InterPro" id="IPR043128">
    <property type="entry name" value="Rev_trsase/Diguanyl_cyclase"/>
</dbReference>
<dbReference type="Gene3D" id="3.30.70.270">
    <property type="match status" value="1"/>
</dbReference>
<organism evidence="3 4">
    <name type="scientific">Plakobranchus ocellatus</name>
    <dbReference type="NCBI Taxonomy" id="259542"/>
    <lineage>
        <taxon>Eukaryota</taxon>
        <taxon>Metazoa</taxon>
        <taxon>Spiralia</taxon>
        <taxon>Lophotrochozoa</taxon>
        <taxon>Mollusca</taxon>
        <taxon>Gastropoda</taxon>
        <taxon>Heterobranchia</taxon>
        <taxon>Euthyneura</taxon>
        <taxon>Panpulmonata</taxon>
        <taxon>Sacoglossa</taxon>
        <taxon>Placobranchoidea</taxon>
        <taxon>Plakobranchidae</taxon>
        <taxon>Plakobranchus</taxon>
    </lineage>
</organism>
<dbReference type="Pfam" id="PF00078">
    <property type="entry name" value="RVT_1"/>
    <property type="match status" value="1"/>
</dbReference>
<comment type="caution">
    <text evidence="3">The sequence shown here is derived from an EMBL/GenBank/DDBJ whole genome shotgun (WGS) entry which is preliminary data.</text>
</comment>
<evidence type="ECO:0000259" key="2">
    <source>
        <dbReference type="Pfam" id="PF00078"/>
    </source>
</evidence>
<dbReference type="AlphaFoldDB" id="A0AAV4AC75"/>
<keyword evidence="4" id="KW-1185">Reference proteome</keyword>
<proteinExistence type="predicted"/>
<accession>A0AAV4AC75</accession>
<evidence type="ECO:0000313" key="4">
    <source>
        <dbReference type="Proteomes" id="UP000735302"/>
    </source>
</evidence>
<dbReference type="InterPro" id="IPR043502">
    <property type="entry name" value="DNA/RNA_pol_sf"/>
</dbReference>
<dbReference type="InterPro" id="IPR050951">
    <property type="entry name" value="Retrovirus_Pol_polyprotein"/>
</dbReference>
<feature type="domain" description="Reverse transcriptase" evidence="2">
    <location>
        <begin position="30"/>
        <end position="128"/>
    </location>
</feature>
<dbReference type="CDD" id="cd01647">
    <property type="entry name" value="RT_LTR"/>
    <property type="match status" value="1"/>
</dbReference>
<protein>
    <submittedName>
        <fullName evidence="3">Pol polyprotein</fullName>
    </submittedName>
</protein>
<dbReference type="Gene3D" id="3.10.10.10">
    <property type="entry name" value="HIV Type 1 Reverse Transcriptase, subunit A, domain 1"/>
    <property type="match status" value="1"/>
</dbReference>
<sequence length="304" mass="34580">MTNLGIIEKIKEREPTEWVNSLIYRQKANGRLRFCLDPTDLNRDILREHHKTPTLEEILPNLSGAKYFSILDAKCGYWNVVFDKESSRLTTFNSPFGRYKFLRMPFGLKMSQDIFQSKIDQTFEGCSGVIGIAPMDSNMKVAHLTTQRAMVSSKASHTIQPALLQRQKKQKIYHDRNAKQLPPLSAYQNATVQSFPSKNWEQATIVGDTDKPRSYTIFNNEGNELRRNRNQIRPIQSPPISHHGPSTTAAHGPSINPGVSQQPAGNNETQKQPPLHNQQKDNTPVQMPPMRSKRVIKAPQRLDL</sequence>
<dbReference type="EMBL" id="BLXT01003757">
    <property type="protein sequence ID" value="GFO05976.1"/>
    <property type="molecule type" value="Genomic_DNA"/>
</dbReference>
<dbReference type="PANTHER" id="PTHR37984">
    <property type="entry name" value="PROTEIN CBG26694"/>
    <property type="match status" value="1"/>
</dbReference>
<evidence type="ECO:0000313" key="3">
    <source>
        <dbReference type="EMBL" id="GFO05976.1"/>
    </source>
</evidence>
<dbReference type="SUPFAM" id="SSF56672">
    <property type="entry name" value="DNA/RNA polymerases"/>
    <property type="match status" value="1"/>
</dbReference>
<dbReference type="Proteomes" id="UP000735302">
    <property type="component" value="Unassembled WGS sequence"/>
</dbReference>
<gene>
    <name evidence="3" type="ORF">PoB_003248100</name>
</gene>
<dbReference type="InterPro" id="IPR000477">
    <property type="entry name" value="RT_dom"/>
</dbReference>
<feature type="region of interest" description="Disordered" evidence="1">
    <location>
        <begin position="205"/>
        <end position="304"/>
    </location>
</feature>
<dbReference type="PANTHER" id="PTHR37984:SF7">
    <property type="entry name" value="INTEGRASE CATALYTIC DOMAIN-CONTAINING PROTEIN"/>
    <property type="match status" value="1"/>
</dbReference>
<evidence type="ECO:0000256" key="1">
    <source>
        <dbReference type="SAM" id="MobiDB-lite"/>
    </source>
</evidence>